<evidence type="ECO:0000256" key="4">
    <source>
        <dbReference type="ARBA" id="ARBA00022989"/>
    </source>
</evidence>
<keyword evidence="6 7" id="KW-0012">Acyltransferase</keyword>
<dbReference type="OrthoDB" id="5858681at2759"/>
<name>A0A7I8XEP4_BURXY</name>
<protein>
    <recommendedName>
        <fullName evidence="7">Palmitoyltransferase</fullName>
        <ecNumber evidence="7">2.3.1.225</ecNumber>
    </recommendedName>
</protein>
<feature type="transmembrane region" description="Helical" evidence="7">
    <location>
        <begin position="239"/>
        <end position="264"/>
    </location>
</feature>
<dbReference type="Pfam" id="PF01529">
    <property type="entry name" value="DHHC"/>
    <property type="match status" value="1"/>
</dbReference>
<evidence type="ECO:0000313" key="10">
    <source>
        <dbReference type="Proteomes" id="UP000659654"/>
    </source>
</evidence>
<dbReference type="AlphaFoldDB" id="A0A7I8XEP4"/>
<dbReference type="InterPro" id="IPR001594">
    <property type="entry name" value="Palmitoyltrfase_DHHC"/>
</dbReference>
<evidence type="ECO:0000256" key="5">
    <source>
        <dbReference type="ARBA" id="ARBA00023136"/>
    </source>
</evidence>
<reference evidence="9" key="1">
    <citation type="submission" date="2020-09" db="EMBL/GenBank/DDBJ databases">
        <authorList>
            <person name="Kikuchi T."/>
        </authorList>
    </citation>
    <scope>NUCLEOTIDE SEQUENCE</scope>
    <source>
        <strain evidence="9">Ka4C1</strain>
    </source>
</reference>
<accession>A0A7I8XEP4</accession>
<comment type="similarity">
    <text evidence="7">Belongs to the DHHC palmitoyltransferase family.</text>
</comment>
<dbReference type="GO" id="GO:0019706">
    <property type="term" value="F:protein-cysteine S-palmitoyltransferase activity"/>
    <property type="evidence" value="ECO:0007669"/>
    <property type="project" value="UniProtKB-EC"/>
</dbReference>
<dbReference type="EC" id="2.3.1.225" evidence="7"/>
<keyword evidence="10" id="KW-1185">Reference proteome</keyword>
<comment type="domain">
    <text evidence="7">The DHHC domain is required for palmitoyltransferase activity.</text>
</comment>
<evidence type="ECO:0000256" key="3">
    <source>
        <dbReference type="ARBA" id="ARBA00022692"/>
    </source>
</evidence>
<keyword evidence="4 7" id="KW-1133">Transmembrane helix</keyword>
<keyword evidence="3 7" id="KW-0812">Transmembrane</keyword>
<evidence type="ECO:0000256" key="1">
    <source>
        <dbReference type="ARBA" id="ARBA00004141"/>
    </source>
</evidence>
<feature type="transmembrane region" description="Helical" evidence="7">
    <location>
        <begin position="66"/>
        <end position="88"/>
    </location>
</feature>
<gene>
    <name evidence="9" type="ORF">BXYJ_LOCUS311</name>
</gene>
<proteinExistence type="inferred from homology"/>
<comment type="catalytic activity">
    <reaction evidence="7">
        <text>L-cysteinyl-[protein] + hexadecanoyl-CoA = S-hexadecanoyl-L-cysteinyl-[protein] + CoA</text>
        <dbReference type="Rhea" id="RHEA:36683"/>
        <dbReference type="Rhea" id="RHEA-COMP:10131"/>
        <dbReference type="Rhea" id="RHEA-COMP:11032"/>
        <dbReference type="ChEBI" id="CHEBI:29950"/>
        <dbReference type="ChEBI" id="CHEBI:57287"/>
        <dbReference type="ChEBI" id="CHEBI:57379"/>
        <dbReference type="ChEBI" id="CHEBI:74151"/>
        <dbReference type="EC" id="2.3.1.225"/>
    </reaction>
</comment>
<feature type="transmembrane region" description="Helical" evidence="7">
    <location>
        <begin position="177"/>
        <end position="203"/>
    </location>
</feature>
<dbReference type="GO" id="GO:0006612">
    <property type="term" value="P:protein targeting to membrane"/>
    <property type="evidence" value="ECO:0007669"/>
    <property type="project" value="TreeGrafter"/>
</dbReference>
<sequence length="371" mass="42281">MCLSAVGRGFLRVFGGLTNLLSKIRSKSKLYGIHIPLVLFSTLLLAIYVPFVAIPFTFTYNLWYKLVFGSVLHVIAILVISSLFYTILEPYPEHPQHLKVEDDFFYWEKDEKSLYVVEKCDEIGANLRHITAVCGTCGIIKTERAHHCSLCNVCTPRLDHHCVVLDRCIHYGNQKSFILFFFYMLFFIFTYAIANAGLMLYFRNIAIEGHPGHEYNLMLLLGAWISLTSPIYNSYLMIYFGLAHILMGCVALIFTVIFPLYIYYAVYSNCTIAACNTAVAFKSTFPYAGMNPTNQSCFKKTSIKENFEVIFGEFGWKWLVPWKTNQGEGWVHECSCEKSIALDEKVIKVKTGEFTDEETTSTESSINSFSA</sequence>
<keyword evidence="2 7" id="KW-0808">Transferase</keyword>
<dbReference type="PROSITE" id="PS50216">
    <property type="entry name" value="DHHC"/>
    <property type="match status" value="1"/>
</dbReference>
<dbReference type="GO" id="GO:0005783">
    <property type="term" value="C:endoplasmic reticulum"/>
    <property type="evidence" value="ECO:0007669"/>
    <property type="project" value="TreeGrafter"/>
</dbReference>
<comment type="caution">
    <text evidence="9">The sequence shown here is derived from an EMBL/GenBank/DDBJ whole genome shotgun (WGS) entry which is preliminary data.</text>
</comment>
<dbReference type="GO" id="GO:0005794">
    <property type="term" value="C:Golgi apparatus"/>
    <property type="evidence" value="ECO:0007669"/>
    <property type="project" value="TreeGrafter"/>
</dbReference>
<evidence type="ECO:0000256" key="7">
    <source>
        <dbReference type="RuleBase" id="RU079119"/>
    </source>
</evidence>
<feature type="transmembrane region" description="Helical" evidence="7">
    <location>
        <begin position="215"/>
        <end position="232"/>
    </location>
</feature>
<organism evidence="9 10">
    <name type="scientific">Bursaphelenchus xylophilus</name>
    <name type="common">Pinewood nematode worm</name>
    <name type="synonym">Aphelenchoides xylophilus</name>
    <dbReference type="NCBI Taxonomy" id="6326"/>
    <lineage>
        <taxon>Eukaryota</taxon>
        <taxon>Metazoa</taxon>
        <taxon>Ecdysozoa</taxon>
        <taxon>Nematoda</taxon>
        <taxon>Chromadorea</taxon>
        <taxon>Rhabditida</taxon>
        <taxon>Tylenchina</taxon>
        <taxon>Tylenchomorpha</taxon>
        <taxon>Aphelenchoidea</taxon>
        <taxon>Aphelenchoididae</taxon>
        <taxon>Bursaphelenchus</taxon>
    </lineage>
</organism>
<comment type="subcellular location">
    <subcellularLocation>
        <location evidence="1">Membrane</location>
        <topology evidence="1">Multi-pass membrane protein</topology>
    </subcellularLocation>
</comment>
<dbReference type="PANTHER" id="PTHR22883">
    <property type="entry name" value="ZINC FINGER DHHC DOMAIN CONTAINING PROTEIN"/>
    <property type="match status" value="1"/>
</dbReference>
<dbReference type="InterPro" id="IPR039859">
    <property type="entry name" value="PFA4/ZDH16/20/ERF2-like"/>
</dbReference>
<feature type="transmembrane region" description="Helical" evidence="7">
    <location>
        <begin position="30"/>
        <end position="54"/>
    </location>
</feature>
<dbReference type="Proteomes" id="UP000659654">
    <property type="component" value="Unassembled WGS sequence"/>
</dbReference>
<dbReference type="EMBL" id="CAJFCV020000001">
    <property type="protein sequence ID" value="CAG9080114.1"/>
    <property type="molecule type" value="Genomic_DNA"/>
</dbReference>
<evidence type="ECO:0000256" key="2">
    <source>
        <dbReference type="ARBA" id="ARBA00022679"/>
    </source>
</evidence>
<evidence type="ECO:0000313" key="9">
    <source>
        <dbReference type="EMBL" id="CAD5208075.1"/>
    </source>
</evidence>
<dbReference type="GO" id="GO:0016020">
    <property type="term" value="C:membrane"/>
    <property type="evidence" value="ECO:0007669"/>
    <property type="project" value="UniProtKB-SubCell"/>
</dbReference>
<dbReference type="EMBL" id="CAJFDI010000001">
    <property type="protein sequence ID" value="CAD5208075.1"/>
    <property type="molecule type" value="Genomic_DNA"/>
</dbReference>
<dbReference type="Proteomes" id="UP000582659">
    <property type="component" value="Unassembled WGS sequence"/>
</dbReference>
<evidence type="ECO:0000259" key="8">
    <source>
        <dbReference type="Pfam" id="PF01529"/>
    </source>
</evidence>
<evidence type="ECO:0000256" key="6">
    <source>
        <dbReference type="ARBA" id="ARBA00023315"/>
    </source>
</evidence>
<feature type="domain" description="Palmitoyltransferase DHHC" evidence="8">
    <location>
        <begin position="132"/>
        <end position="257"/>
    </location>
</feature>
<keyword evidence="5 7" id="KW-0472">Membrane</keyword>